<evidence type="ECO:0000259" key="2">
    <source>
        <dbReference type="Pfam" id="PF13478"/>
    </source>
</evidence>
<protein>
    <submittedName>
        <fullName evidence="3">XdhC family protein</fullName>
    </submittedName>
</protein>
<evidence type="ECO:0000313" key="3">
    <source>
        <dbReference type="EMBL" id="MBL6449905.1"/>
    </source>
</evidence>
<dbReference type="InterPro" id="IPR027051">
    <property type="entry name" value="XdhC_Rossmann_dom"/>
</dbReference>
<dbReference type="InterPro" id="IPR052698">
    <property type="entry name" value="MoCofactor_Util/Proc"/>
</dbReference>
<sequence length="318" mass="35973">MDFWSNTYRLLKAHKKAVLLYVLNSEGSSPGRQGFKMIVGPEGAMAGSIGGGIMEHKLVELSRSLLQNGKPPFTPFIKHQVHRAEAPDKSGMICSGEQTIAFYYLRFKDITWLEQLITCLQENKRGVLQLTEKEMIFLCDQSLSGQFNYTLQTQESWVCKEQIGFKNTVYIVGGGHVGLALSRIMRNLDFYVMVIDNRDGLNTMVENDHAHESQVVDYNKIENYIPDGEDRYVVLVSFGYRTDKVVLKRLIHKNFKYLGMMGSEEKVATLYKELQEEGITKDQLAKVHSPIGVQIKSKTPDEIAVSIAAEIIGVKNLR</sequence>
<dbReference type="Proteomes" id="UP000614216">
    <property type="component" value="Unassembled WGS sequence"/>
</dbReference>
<proteinExistence type="predicted"/>
<evidence type="ECO:0000259" key="1">
    <source>
        <dbReference type="Pfam" id="PF02625"/>
    </source>
</evidence>
<feature type="domain" description="XdhC- CoxI" evidence="1">
    <location>
        <begin position="11"/>
        <end position="71"/>
    </location>
</feature>
<keyword evidence="4" id="KW-1185">Reference proteome</keyword>
<organism evidence="3 4">
    <name type="scientific">Fulvivirga marina</name>
    <dbReference type="NCBI Taxonomy" id="2494733"/>
    <lineage>
        <taxon>Bacteria</taxon>
        <taxon>Pseudomonadati</taxon>
        <taxon>Bacteroidota</taxon>
        <taxon>Cytophagia</taxon>
        <taxon>Cytophagales</taxon>
        <taxon>Fulvivirgaceae</taxon>
        <taxon>Fulvivirga</taxon>
    </lineage>
</organism>
<dbReference type="PANTHER" id="PTHR30388:SF6">
    <property type="entry name" value="XANTHINE DEHYDROGENASE SUBUNIT A-RELATED"/>
    <property type="match status" value="1"/>
</dbReference>
<reference evidence="3" key="1">
    <citation type="submission" date="2021-01" db="EMBL/GenBank/DDBJ databases">
        <title>Fulvivirga kasyanovii gen. nov., sp nov., a novel member of the phylum Bacteroidetes isolated from seawater in a mussel farm.</title>
        <authorList>
            <person name="Zhao L.-H."/>
            <person name="Wang Z.-J."/>
        </authorList>
    </citation>
    <scope>NUCLEOTIDE SEQUENCE</scope>
    <source>
        <strain evidence="3">29W222</strain>
    </source>
</reference>
<accession>A0A937G163</accession>
<comment type="caution">
    <text evidence="3">The sequence shown here is derived from an EMBL/GenBank/DDBJ whole genome shotgun (WGS) entry which is preliminary data.</text>
</comment>
<dbReference type="AlphaFoldDB" id="A0A937G163"/>
<evidence type="ECO:0000313" key="4">
    <source>
        <dbReference type="Proteomes" id="UP000614216"/>
    </source>
</evidence>
<feature type="domain" description="XdhC Rossmann" evidence="2">
    <location>
        <begin position="169"/>
        <end position="311"/>
    </location>
</feature>
<dbReference type="InterPro" id="IPR003777">
    <property type="entry name" value="XdhC_CoxI"/>
</dbReference>
<name>A0A937G163_9BACT</name>
<gene>
    <name evidence="3" type="ORF">JMN32_26570</name>
</gene>
<dbReference type="Gene3D" id="3.40.50.720">
    <property type="entry name" value="NAD(P)-binding Rossmann-like Domain"/>
    <property type="match status" value="1"/>
</dbReference>
<dbReference type="RefSeq" id="WP_202859441.1">
    <property type="nucleotide sequence ID" value="NZ_JAEUGD010000067.1"/>
</dbReference>
<dbReference type="EMBL" id="JAEUGD010000067">
    <property type="protein sequence ID" value="MBL6449905.1"/>
    <property type="molecule type" value="Genomic_DNA"/>
</dbReference>
<dbReference type="Pfam" id="PF13478">
    <property type="entry name" value="XdhC_C"/>
    <property type="match status" value="1"/>
</dbReference>
<dbReference type="PANTHER" id="PTHR30388">
    <property type="entry name" value="ALDEHYDE OXIDOREDUCTASE MOLYBDENUM COFACTOR ASSEMBLY PROTEIN"/>
    <property type="match status" value="1"/>
</dbReference>
<dbReference type="Pfam" id="PF02625">
    <property type="entry name" value="XdhC_CoxI"/>
    <property type="match status" value="1"/>
</dbReference>